<feature type="transmembrane region" description="Helical" evidence="1">
    <location>
        <begin position="12"/>
        <end position="32"/>
    </location>
</feature>
<dbReference type="AlphaFoldDB" id="A0A0F9CLP6"/>
<keyword evidence="1" id="KW-0812">Transmembrane</keyword>
<name>A0A0F9CLP6_9ZZZZ</name>
<evidence type="ECO:0000256" key="1">
    <source>
        <dbReference type="SAM" id="Phobius"/>
    </source>
</evidence>
<gene>
    <name evidence="2" type="ORF">LCGC14_2386130</name>
</gene>
<feature type="transmembrane region" description="Helical" evidence="1">
    <location>
        <begin position="38"/>
        <end position="63"/>
    </location>
</feature>
<keyword evidence="1" id="KW-1133">Transmembrane helix</keyword>
<keyword evidence="1" id="KW-0472">Membrane</keyword>
<comment type="caution">
    <text evidence="2">The sequence shown here is derived from an EMBL/GenBank/DDBJ whole genome shotgun (WGS) entry which is preliminary data.</text>
</comment>
<feature type="non-terminal residue" evidence="2">
    <location>
        <position position="1"/>
    </location>
</feature>
<accession>A0A0F9CLP6</accession>
<proteinExistence type="predicted"/>
<dbReference type="EMBL" id="LAZR01035498">
    <property type="protein sequence ID" value="KKL27342.1"/>
    <property type="molecule type" value="Genomic_DNA"/>
</dbReference>
<protein>
    <submittedName>
        <fullName evidence="2">Uncharacterized protein</fullName>
    </submittedName>
</protein>
<evidence type="ECO:0000313" key="2">
    <source>
        <dbReference type="EMBL" id="KKL27342.1"/>
    </source>
</evidence>
<organism evidence="2">
    <name type="scientific">marine sediment metagenome</name>
    <dbReference type="NCBI Taxonomy" id="412755"/>
    <lineage>
        <taxon>unclassified sequences</taxon>
        <taxon>metagenomes</taxon>
        <taxon>ecological metagenomes</taxon>
    </lineage>
</organism>
<sequence length="73" mass="8248">RLGWKILLKRNKIILAFIAFVWFFAVSPGPFIPGLDPTYYTATLIAAVVLMIPLGLALFFWSLNPPASDIKRR</sequence>
<reference evidence="2" key="1">
    <citation type="journal article" date="2015" name="Nature">
        <title>Complex archaea that bridge the gap between prokaryotes and eukaryotes.</title>
        <authorList>
            <person name="Spang A."/>
            <person name="Saw J.H."/>
            <person name="Jorgensen S.L."/>
            <person name="Zaremba-Niedzwiedzka K."/>
            <person name="Martijn J."/>
            <person name="Lind A.E."/>
            <person name="van Eijk R."/>
            <person name="Schleper C."/>
            <person name="Guy L."/>
            <person name="Ettema T.J."/>
        </authorList>
    </citation>
    <scope>NUCLEOTIDE SEQUENCE</scope>
</reference>